<evidence type="ECO:0000313" key="8">
    <source>
        <dbReference type="Proteomes" id="UP000248168"/>
    </source>
</evidence>
<dbReference type="AlphaFoldDB" id="A0A330LFW4"/>
<evidence type="ECO:0000256" key="2">
    <source>
        <dbReference type="ARBA" id="ARBA00022475"/>
    </source>
</evidence>
<dbReference type="InterPro" id="IPR026461">
    <property type="entry name" value="Trfase_2_rSAM/seldom_assoc"/>
</dbReference>
<keyword evidence="3 7" id="KW-0328">Glycosyltransferase</keyword>
<organism evidence="7 8">
    <name type="scientific">Nitrospira lenta</name>
    <dbReference type="NCBI Taxonomy" id="1436998"/>
    <lineage>
        <taxon>Bacteria</taxon>
        <taxon>Pseudomonadati</taxon>
        <taxon>Nitrospirota</taxon>
        <taxon>Nitrospiria</taxon>
        <taxon>Nitrospirales</taxon>
        <taxon>Nitrospiraceae</taxon>
        <taxon>Nitrospira</taxon>
    </lineage>
</organism>
<dbReference type="Pfam" id="PF00535">
    <property type="entry name" value="Glycos_transf_2"/>
    <property type="match status" value="1"/>
</dbReference>
<keyword evidence="8" id="KW-1185">Reference proteome</keyword>
<dbReference type="OrthoDB" id="9810303at2"/>
<sequence>MTIAVIIPTLNESSTIARTLTHTVALGFDEIVVSDGGSTDPTLQMVQACCARVPVVRLVTAPTGRARQLNEGVKACRSDILLFLHADTELPPHAKTAIESAVKNPQIVGGRFDVRFDRPSRWGTIISWLMNRRSRLTGIATGDQAMFVRRQIFEQMGGFPNIPLMEDIAFSRHLKRRGPTAALADRVTTSFRRWEKNGPLRTIFLMWTLRFLYWLGVSPTRLNQWYRAVR</sequence>
<name>A0A330LFW4_9BACT</name>
<keyword evidence="5" id="KW-0472">Membrane</keyword>
<keyword evidence="2" id="KW-1003">Cell membrane</keyword>
<dbReference type="PANTHER" id="PTHR43646:SF2">
    <property type="entry name" value="GLYCOSYLTRANSFERASE 2-LIKE DOMAIN-CONTAINING PROTEIN"/>
    <property type="match status" value="1"/>
</dbReference>
<evidence type="ECO:0000256" key="1">
    <source>
        <dbReference type="ARBA" id="ARBA00004236"/>
    </source>
</evidence>
<dbReference type="GO" id="GO:0005886">
    <property type="term" value="C:plasma membrane"/>
    <property type="evidence" value="ECO:0007669"/>
    <property type="project" value="UniProtKB-SubCell"/>
</dbReference>
<evidence type="ECO:0000259" key="6">
    <source>
        <dbReference type="Pfam" id="PF00535"/>
    </source>
</evidence>
<dbReference type="GO" id="GO:0016757">
    <property type="term" value="F:glycosyltransferase activity"/>
    <property type="evidence" value="ECO:0007669"/>
    <property type="project" value="UniProtKB-KW"/>
</dbReference>
<dbReference type="SUPFAM" id="SSF53448">
    <property type="entry name" value="Nucleotide-diphospho-sugar transferases"/>
    <property type="match status" value="1"/>
</dbReference>
<dbReference type="InParanoid" id="A0A330LFW4"/>
<feature type="domain" description="Glycosyltransferase 2-like" evidence="6">
    <location>
        <begin position="5"/>
        <end position="148"/>
    </location>
</feature>
<keyword evidence="4 7" id="KW-0808">Transferase</keyword>
<dbReference type="Gene3D" id="3.90.550.10">
    <property type="entry name" value="Spore Coat Polysaccharide Biosynthesis Protein SpsA, Chain A"/>
    <property type="match status" value="1"/>
</dbReference>
<dbReference type="PANTHER" id="PTHR43646">
    <property type="entry name" value="GLYCOSYLTRANSFERASE"/>
    <property type="match status" value="1"/>
</dbReference>
<dbReference type="RefSeq" id="WP_121990147.1">
    <property type="nucleotide sequence ID" value="NZ_OUNR01000017.1"/>
</dbReference>
<evidence type="ECO:0000313" key="7">
    <source>
        <dbReference type="EMBL" id="SPP65938.1"/>
    </source>
</evidence>
<dbReference type="EC" id="2.4.1.-" evidence="7"/>
<dbReference type="InterPro" id="IPR001173">
    <property type="entry name" value="Glyco_trans_2-like"/>
</dbReference>
<accession>A0A330LFW4</accession>
<dbReference type="Proteomes" id="UP000248168">
    <property type="component" value="Unassembled WGS sequence"/>
</dbReference>
<evidence type="ECO:0000256" key="4">
    <source>
        <dbReference type="ARBA" id="ARBA00022679"/>
    </source>
</evidence>
<gene>
    <name evidence="7" type="ORF">NITLEN_40411</name>
</gene>
<comment type="subcellular location">
    <subcellularLocation>
        <location evidence="1">Cell membrane</location>
    </subcellularLocation>
</comment>
<proteinExistence type="predicted"/>
<dbReference type="CDD" id="cd02522">
    <property type="entry name" value="GT_2_like_a"/>
    <property type="match status" value="1"/>
</dbReference>
<evidence type="ECO:0000256" key="5">
    <source>
        <dbReference type="ARBA" id="ARBA00023136"/>
    </source>
</evidence>
<dbReference type="NCBIfam" id="TIGR04283">
    <property type="entry name" value="glyco_like_mftF"/>
    <property type="match status" value="1"/>
</dbReference>
<dbReference type="InterPro" id="IPR029044">
    <property type="entry name" value="Nucleotide-diphossugar_trans"/>
</dbReference>
<reference evidence="8" key="1">
    <citation type="submission" date="2018-04" db="EMBL/GenBank/DDBJ databases">
        <authorList>
            <person name="Lucker S."/>
            <person name="Sakoula D."/>
        </authorList>
    </citation>
    <scope>NUCLEOTIDE SEQUENCE [LARGE SCALE GENOMIC DNA]</scope>
</reference>
<evidence type="ECO:0000256" key="3">
    <source>
        <dbReference type="ARBA" id="ARBA00022676"/>
    </source>
</evidence>
<protein>
    <submittedName>
        <fullName evidence="7">Glycosyl transferase, family 2</fullName>
        <ecNumber evidence="7">2.4.1.-</ecNumber>
    </submittedName>
</protein>
<dbReference type="EMBL" id="OUNR01000017">
    <property type="protein sequence ID" value="SPP65938.1"/>
    <property type="molecule type" value="Genomic_DNA"/>
</dbReference>